<dbReference type="InterPro" id="IPR009100">
    <property type="entry name" value="AcylCoA_DH/oxidase_NM_dom_sf"/>
</dbReference>
<dbReference type="GO" id="GO:0004497">
    <property type="term" value="F:monooxygenase activity"/>
    <property type="evidence" value="ECO:0007669"/>
    <property type="project" value="UniProtKB-KW"/>
</dbReference>
<dbReference type="InterPro" id="IPR023922">
    <property type="entry name" value="S04_starv_induced_SfnB"/>
</dbReference>
<dbReference type="PANTHER" id="PTHR43884">
    <property type="entry name" value="ACYL-COA DEHYDROGENASE"/>
    <property type="match status" value="1"/>
</dbReference>
<evidence type="ECO:0000256" key="8">
    <source>
        <dbReference type="ARBA" id="ARBA00034317"/>
    </source>
</evidence>
<keyword evidence="2" id="KW-0285">Flavoprotein</keyword>
<comment type="catalytic activity">
    <reaction evidence="11">
        <text>dibenzothiophene + FMNH2 + O2 = dibenzothiophene 5-oxide + FMN + H2O + H(+)</text>
        <dbReference type="Rhea" id="RHEA:49076"/>
        <dbReference type="ChEBI" id="CHEBI:15377"/>
        <dbReference type="ChEBI" id="CHEBI:15378"/>
        <dbReference type="ChEBI" id="CHEBI:15379"/>
        <dbReference type="ChEBI" id="CHEBI:23681"/>
        <dbReference type="ChEBI" id="CHEBI:23683"/>
        <dbReference type="ChEBI" id="CHEBI:57618"/>
        <dbReference type="ChEBI" id="CHEBI:58210"/>
    </reaction>
</comment>
<feature type="domain" description="Acyl-CoA dehydrogenase C-terminal" evidence="16">
    <location>
        <begin position="248"/>
        <end position="384"/>
    </location>
</feature>
<dbReference type="Pfam" id="PF02771">
    <property type="entry name" value="Acyl-CoA_dh_N"/>
    <property type="match status" value="1"/>
</dbReference>
<comment type="caution">
    <text evidence="17">The sequence shown here is derived from an EMBL/GenBank/DDBJ whole genome shotgun (WGS) entry which is preliminary data.</text>
</comment>
<dbReference type="AlphaFoldDB" id="A0A0D6PF92"/>
<proteinExistence type="inferred from homology"/>
<comment type="catalytic activity">
    <reaction evidence="12">
        <text>dibenzothiophene 5-oxide + FMNH2 + O2 = dibenzothiophene 5,5-dioxide + FMN + H2O + H(+)</text>
        <dbReference type="Rhea" id="RHEA:49080"/>
        <dbReference type="ChEBI" id="CHEBI:15377"/>
        <dbReference type="ChEBI" id="CHEBI:15378"/>
        <dbReference type="ChEBI" id="CHEBI:15379"/>
        <dbReference type="ChEBI" id="CHEBI:23683"/>
        <dbReference type="ChEBI" id="CHEBI:57618"/>
        <dbReference type="ChEBI" id="CHEBI:58210"/>
        <dbReference type="ChEBI" id="CHEBI:90356"/>
    </reaction>
</comment>
<comment type="similarity">
    <text evidence="8">Belongs to the DszC flavin monooxygenase family.</text>
</comment>
<dbReference type="GO" id="GO:0008470">
    <property type="term" value="F:3-methylbutanoyl-CoA dehydrogenase activity"/>
    <property type="evidence" value="ECO:0007669"/>
    <property type="project" value="TreeGrafter"/>
</dbReference>
<dbReference type="EMBL" id="BANC01000034">
    <property type="protein sequence ID" value="GAN79873.1"/>
    <property type="molecule type" value="Genomic_DNA"/>
</dbReference>
<protein>
    <recommendedName>
        <fullName evidence="10">Dibenzothiophene monooxygenase</fullName>
        <ecNumber evidence="9">1.14.14.21</ecNumber>
    </recommendedName>
</protein>
<dbReference type="InterPro" id="IPR046373">
    <property type="entry name" value="Acyl-CoA_Oxase/DH_mid-dom_sf"/>
</dbReference>
<dbReference type="SUPFAM" id="SSF56645">
    <property type="entry name" value="Acyl-CoA dehydrogenase NM domain-like"/>
    <property type="match status" value="1"/>
</dbReference>
<dbReference type="Pfam" id="PF02770">
    <property type="entry name" value="Acyl-CoA_dh_M"/>
    <property type="match status" value="1"/>
</dbReference>
<dbReference type="InterPro" id="IPR006091">
    <property type="entry name" value="Acyl-CoA_Oxase/DH_mid-dom"/>
</dbReference>
<evidence type="ECO:0000256" key="3">
    <source>
        <dbReference type="ARBA" id="ARBA00022643"/>
    </source>
</evidence>
<dbReference type="OrthoDB" id="6184213at2"/>
<dbReference type="Proteomes" id="UP000032668">
    <property type="component" value="Unassembled WGS sequence"/>
</dbReference>
<evidence type="ECO:0000256" key="7">
    <source>
        <dbReference type="ARBA" id="ARBA00034307"/>
    </source>
</evidence>
<dbReference type="NCBIfam" id="TIGR04022">
    <property type="entry name" value="sulfur_SfnB"/>
    <property type="match status" value="1"/>
</dbReference>
<dbReference type="GO" id="GO:0050660">
    <property type="term" value="F:flavin adenine dinucleotide binding"/>
    <property type="evidence" value="ECO:0007669"/>
    <property type="project" value="InterPro"/>
</dbReference>
<dbReference type="Pfam" id="PF08028">
    <property type="entry name" value="Acyl-CoA_dh_2"/>
    <property type="match status" value="1"/>
</dbReference>
<evidence type="ECO:0000256" key="1">
    <source>
        <dbReference type="ARBA" id="ARBA00004496"/>
    </source>
</evidence>
<evidence type="ECO:0000256" key="9">
    <source>
        <dbReference type="ARBA" id="ARBA00034328"/>
    </source>
</evidence>
<dbReference type="Gene3D" id="1.20.140.10">
    <property type="entry name" value="Butyryl-CoA Dehydrogenase, subunit A, domain 3"/>
    <property type="match status" value="1"/>
</dbReference>
<evidence type="ECO:0000259" key="15">
    <source>
        <dbReference type="Pfam" id="PF02771"/>
    </source>
</evidence>
<sequence length="411" mass="44117">MDSPFLNPGLLSHAAHVISSASEALETAETLRLFLEEGAAMRDHHPSPPAAEMEKLSASGILAITVPAEFGGADVSFETMIRVFQTLSAGDPAITQMTQSHFLFLQAVREDGSAEQKAGIFGAVLAGARLGNAQAERGGGSALDLATRLLPDKEGRLRLNGTKFYCTGAVLAHLLPVAAFDEQERFVLIFVPRHTQGLTVEEDWDAMGQRAAYSGTTIFENVAVSPDQVVPHYRLFERESIFHPFGQLLHAAIDVGIAENALADAVAILRGRIRPRLGAAVERADADPHVLLRFGQLETRMRAAKLLLRDAALALDTARADLTAETAGTAAIAVSAAKAYAEDAGLAVTNDLFSLAGASSTSGALGLDRHWRNLRTHTVHDANQWRYHAIGNYLLTDTLPGKPVRKLRVKP</sequence>
<evidence type="ECO:0000256" key="10">
    <source>
        <dbReference type="ARBA" id="ARBA00034345"/>
    </source>
</evidence>
<dbReference type="PIRSF" id="PIRSF016578">
    <property type="entry name" value="HsaA"/>
    <property type="match status" value="1"/>
</dbReference>
<evidence type="ECO:0000256" key="11">
    <source>
        <dbReference type="ARBA" id="ARBA00047859"/>
    </source>
</evidence>
<accession>A0A0D6PF92</accession>
<evidence type="ECO:0000259" key="14">
    <source>
        <dbReference type="Pfam" id="PF02770"/>
    </source>
</evidence>
<feature type="domain" description="Acyl-CoA dehydrogenase/oxidase N-terminal" evidence="15">
    <location>
        <begin position="29"/>
        <end position="127"/>
    </location>
</feature>
<keyword evidence="4" id="KW-0547">Nucleotide-binding</keyword>
<dbReference type="GO" id="GO:0006552">
    <property type="term" value="P:L-leucine catabolic process"/>
    <property type="evidence" value="ECO:0007669"/>
    <property type="project" value="TreeGrafter"/>
</dbReference>
<dbReference type="InterPro" id="IPR036250">
    <property type="entry name" value="AcylCo_DH-like_C"/>
</dbReference>
<evidence type="ECO:0000256" key="2">
    <source>
        <dbReference type="ARBA" id="ARBA00022630"/>
    </source>
</evidence>
<comment type="pathway">
    <text evidence="7">Sulfur metabolism; dibenzothiophene degradation.</text>
</comment>
<evidence type="ECO:0000313" key="18">
    <source>
        <dbReference type="Proteomes" id="UP000032668"/>
    </source>
</evidence>
<dbReference type="SUPFAM" id="SSF47203">
    <property type="entry name" value="Acyl-CoA dehydrogenase C-terminal domain-like"/>
    <property type="match status" value="1"/>
</dbReference>
<evidence type="ECO:0000256" key="5">
    <source>
        <dbReference type="ARBA" id="ARBA00023002"/>
    </source>
</evidence>
<dbReference type="Gene3D" id="1.10.540.10">
    <property type="entry name" value="Acyl-CoA dehydrogenase/oxidase, N-terminal domain"/>
    <property type="match status" value="1"/>
</dbReference>
<gene>
    <name evidence="17" type="ORF">Aam_034_017</name>
</gene>
<dbReference type="InterPro" id="IPR013786">
    <property type="entry name" value="AcylCoA_DH/ox_N"/>
</dbReference>
<dbReference type="InterPro" id="IPR013107">
    <property type="entry name" value="Acyl-CoA_DH_C"/>
</dbReference>
<keyword evidence="5" id="KW-0560">Oxidoreductase</keyword>
<feature type="domain" description="Acyl-CoA oxidase/dehydrogenase middle" evidence="14">
    <location>
        <begin position="135"/>
        <end position="222"/>
    </location>
</feature>
<dbReference type="PANTHER" id="PTHR43884:SF12">
    <property type="entry name" value="ISOVALERYL-COA DEHYDROGENASE, MITOCHONDRIAL-RELATED"/>
    <property type="match status" value="1"/>
</dbReference>
<evidence type="ECO:0000256" key="13">
    <source>
        <dbReference type="ARBA" id="ARBA00049456"/>
    </source>
</evidence>
<evidence type="ECO:0000259" key="16">
    <source>
        <dbReference type="Pfam" id="PF08028"/>
    </source>
</evidence>
<dbReference type="RefSeq" id="WP_073211311.1">
    <property type="nucleotide sequence ID" value="NZ_BANC01000034.1"/>
</dbReference>
<comment type="subcellular location">
    <subcellularLocation>
        <location evidence="1">Cytoplasm</location>
    </subcellularLocation>
</comment>
<comment type="catalytic activity">
    <reaction evidence="13">
        <text>dibenzothiophene + 2 FMNH2 + 2 O2 = dibenzothiophene 5,5-dioxide + 2 FMN + 2 H2O + 2 H(+)</text>
        <dbReference type="Rhea" id="RHEA:49072"/>
        <dbReference type="ChEBI" id="CHEBI:15377"/>
        <dbReference type="ChEBI" id="CHEBI:15378"/>
        <dbReference type="ChEBI" id="CHEBI:15379"/>
        <dbReference type="ChEBI" id="CHEBI:23681"/>
        <dbReference type="ChEBI" id="CHEBI:57618"/>
        <dbReference type="ChEBI" id="CHEBI:58210"/>
        <dbReference type="ChEBI" id="CHEBI:90356"/>
        <dbReference type="EC" id="1.14.14.21"/>
    </reaction>
</comment>
<evidence type="ECO:0000256" key="6">
    <source>
        <dbReference type="ARBA" id="ARBA00023033"/>
    </source>
</evidence>
<keyword evidence="3" id="KW-0288">FMN</keyword>
<keyword evidence="18" id="KW-1185">Reference proteome</keyword>
<dbReference type="Gene3D" id="2.40.110.10">
    <property type="entry name" value="Butyryl-CoA Dehydrogenase, subunit A, domain 2"/>
    <property type="match status" value="1"/>
</dbReference>
<dbReference type="GO" id="GO:0005737">
    <property type="term" value="C:cytoplasm"/>
    <property type="evidence" value="ECO:0007669"/>
    <property type="project" value="UniProtKB-SubCell"/>
</dbReference>
<evidence type="ECO:0000313" key="17">
    <source>
        <dbReference type="EMBL" id="GAN79873.1"/>
    </source>
</evidence>
<reference evidence="17 18" key="1">
    <citation type="submission" date="2012-11" db="EMBL/GenBank/DDBJ databases">
        <title>Whole genome sequence of Acidocella aminolytica 101 = DSM 11237.</title>
        <authorList>
            <person name="Azuma Y."/>
            <person name="Higashiura N."/>
            <person name="Hirakawa H."/>
            <person name="Matsushita K."/>
        </authorList>
    </citation>
    <scope>NUCLEOTIDE SEQUENCE [LARGE SCALE GENOMIC DNA]</scope>
    <source>
        <strain evidence="18">101 / DSM 11237</strain>
    </source>
</reference>
<evidence type="ECO:0000256" key="4">
    <source>
        <dbReference type="ARBA" id="ARBA00022741"/>
    </source>
</evidence>
<keyword evidence="6" id="KW-0503">Monooxygenase</keyword>
<dbReference type="EC" id="1.14.14.21" evidence="9"/>
<organism evidence="17 18">
    <name type="scientific">Acidocella aminolytica 101 = DSM 11237</name>
    <dbReference type="NCBI Taxonomy" id="1120923"/>
    <lineage>
        <taxon>Bacteria</taxon>
        <taxon>Pseudomonadati</taxon>
        <taxon>Pseudomonadota</taxon>
        <taxon>Alphaproteobacteria</taxon>
        <taxon>Acetobacterales</taxon>
        <taxon>Acidocellaceae</taxon>
        <taxon>Acidocella</taxon>
    </lineage>
</organism>
<dbReference type="STRING" id="1120923.SAMN02746095_00911"/>
<dbReference type="InterPro" id="IPR037069">
    <property type="entry name" value="AcylCoA_DH/ox_N_sf"/>
</dbReference>
<evidence type="ECO:0000256" key="12">
    <source>
        <dbReference type="ARBA" id="ARBA00048445"/>
    </source>
</evidence>
<name>A0A0D6PF92_9PROT</name>